<dbReference type="InterPro" id="IPR029058">
    <property type="entry name" value="AB_hydrolase_fold"/>
</dbReference>
<name>A0A2A4G162_9SPHN</name>
<evidence type="ECO:0000313" key="4">
    <source>
        <dbReference type="EMBL" id="PCE43735.1"/>
    </source>
</evidence>
<reference evidence="4 5" key="1">
    <citation type="submission" date="2017-09" db="EMBL/GenBank/DDBJ databases">
        <title>The Catabolism of 3,6-Dichlorosalicylic acid is Initiated by the Cytochrome P450 Monooxygenase DsmABC in Rhizorhabdus dicambivorans Ndbn-20.</title>
        <authorList>
            <person name="Na L."/>
        </authorList>
    </citation>
    <scope>NUCLEOTIDE SEQUENCE [LARGE SCALE GENOMIC DNA]</scope>
    <source>
        <strain evidence="4 5">Ndbn-20m</strain>
    </source>
</reference>
<dbReference type="GO" id="GO:0004252">
    <property type="term" value="F:serine-type endopeptidase activity"/>
    <property type="evidence" value="ECO:0007669"/>
    <property type="project" value="TreeGrafter"/>
</dbReference>
<comment type="caution">
    <text evidence="4">The sequence shown here is derived from an EMBL/GenBank/DDBJ whole genome shotgun (WGS) entry which is preliminary data.</text>
</comment>
<keyword evidence="5" id="KW-1185">Reference proteome</keyword>
<evidence type="ECO:0000259" key="3">
    <source>
        <dbReference type="Pfam" id="PF00326"/>
    </source>
</evidence>
<protein>
    <submittedName>
        <fullName evidence="4">S9 family peptidase</fullName>
    </submittedName>
</protein>
<dbReference type="AlphaFoldDB" id="A0A2A4G162"/>
<dbReference type="Pfam" id="PF00326">
    <property type="entry name" value="Peptidase_S9"/>
    <property type="match status" value="1"/>
</dbReference>
<dbReference type="Proteomes" id="UP000218934">
    <property type="component" value="Unassembled WGS sequence"/>
</dbReference>
<dbReference type="PANTHER" id="PTHR42776">
    <property type="entry name" value="SERINE PEPTIDASE S9 FAMILY MEMBER"/>
    <property type="match status" value="1"/>
</dbReference>
<accession>A0A2A4G162</accession>
<organism evidence="4 5">
    <name type="scientific">Rhizorhabdus dicambivorans</name>
    <dbReference type="NCBI Taxonomy" id="1850238"/>
    <lineage>
        <taxon>Bacteria</taxon>
        <taxon>Pseudomonadati</taxon>
        <taxon>Pseudomonadota</taxon>
        <taxon>Alphaproteobacteria</taxon>
        <taxon>Sphingomonadales</taxon>
        <taxon>Sphingomonadaceae</taxon>
        <taxon>Rhizorhabdus</taxon>
    </lineage>
</organism>
<feature type="chain" id="PRO_5012314024" evidence="2">
    <location>
        <begin position="27"/>
        <end position="647"/>
    </location>
</feature>
<keyword evidence="1" id="KW-0378">Hydrolase</keyword>
<dbReference type="InterPro" id="IPR011044">
    <property type="entry name" value="Quino_amine_DH_bsu"/>
</dbReference>
<feature type="domain" description="Peptidase S9 prolyl oligopeptidase catalytic" evidence="3">
    <location>
        <begin position="430"/>
        <end position="638"/>
    </location>
</feature>
<dbReference type="InterPro" id="IPR001375">
    <property type="entry name" value="Peptidase_S9_cat"/>
</dbReference>
<dbReference type="RefSeq" id="WP_066965589.1">
    <property type="nucleotide sequence ID" value="NZ_CP023449.1"/>
</dbReference>
<keyword evidence="2" id="KW-0732">Signal</keyword>
<dbReference type="EMBL" id="NWUF01000002">
    <property type="protein sequence ID" value="PCE43735.1"/>
    <property type="molecule type" value="Genomic_DNA"/>
</dbReference>
<dbReference type="Gene3D" id="3.40.50.1820">
    <property type="entry name" value="alpha/beta hydrolase"/>
    <property type="match status" value="1"/>
</dbReference>
<dbReference type="SUPFAM" id="SSF53474">
    <property type="entry name" value="alpha/beta-Hydrolases"/>
    <property type="match status" value="1"/>
</dbReference>
<dbReference type="SUPFAM" id="SSF50969">
    <property type="entry name" value="YVTN repeat-like/Quinoprotein amine dehydrogenase"/>
    <property type="match status" value="1"/>
</dbReference>
<gene>
    <name evidence="4" type="ORF">COO09_02005</name>
</gene>
<evidence type="ECO:0000313" key="5">
    <source>
        <dbReference type="Proteomes" id="UP000218934"/>
    </source>
</evidence>
<dbReference type="PANTHER" id="PTHR42776:SF27">
    <property type="entry name" value="DIPEPTIDYL PEPTIDASE FAMILY MEMBER 6"/>
    <property type="match status" value="1"/>
</dbReference>
<dbReference type="KEGG" id="rdi:CMV14_22140"/>
<dbReference type="OrthoDB" id="128799at2"/>
<evidence type="ECO:0000256" key="1">
    <source>
        <dbReference type="ARBA" id="ARBA00022801"/>
    </source>
</evidence>
<feature type="signal peptide" evidence="2">
    <location>
        <begin position="1"/>
        <end position="26"/>
    </location>
</feature>
<sequence>MIGSHALRVGLAVLALATTTMMPVEAAPPLEVYGRLPETEMVAMSASGRRVAMVATVKDQRRLIVLEEGKVIQSQPFGNQKVRSLRWAGEDKVLMQVSRTFSLAVEFLRGRSEMSTMIVIPVNSGPVWAVFERDKDVFAGARGFYGMSGGDRFAYFGGIATKRDRASVQVNDGRPTLYRVDLETRTKQPIAYQPDNASRDWLLGSDGQVAAMLDFTSSLGNWTIRNASGRALASGKSASGSVDLLSLGRSPRTLLYWTRRDDVGEGVLIEQPFDGSPGTEILSDDSVHDYIIDPRSKLFIGYVSSGDRQIHMFDPQREKIVAATRKAFPNLTVELAGWNEAFDRLLVFTSGEGDPGTWWQIDRPTRSANVLSTAYAIEPTDVGPIRTFTYRAADGLEMSGVLTLPPGRPARNLPVVLLPHGGPRSQDEPVFDWWAQAFASRGYAVFQPNFRGSTGFGRSFEQAGWGEWGRKMQTDISDGLAALVKEGIADPKRACIMGGSYGGYAAMAGVTLQQGLYRCAVSVAGVGDVSKLVAINLRETGGNPFLDRYYRRQIGTGRDYREISPVNHASKADAPILLIHGVDDIVVPFDQSNDMATALSRAGKPFEFVKLPGEDHWLSRGETRLEMLKAAVAFVEKHNPPDPAPKP</sequence>
<evidence type="ECO:0000256" key="2">
    <source>
        <dbReference type="SAM" id="SignalP"/>
    </source>
</evidence>
<dbReference type="GO" id="GO:0006508">
    <property type="term" value="P:proteolysis"/>
    <property type="evidence" value="ECO:0007669"/>
    <property type="project" value="InterPro"/>
</dbReference>
<proteinExistence type="predicted"/>